<sequence length="132" mass="13610">MSDTLHMTVQHTGEGLAVVAVAGDVDLHTASALRAHALAVVDQGLPHLVLDLTHVDFVDSTGLSTLIHLLHATQQAGGSLRLAEVPDRLLRMITMTGISQLLPVHPTVADALAARTAAGTSGDADADAGTRD</sequence>
<dbReference type="PANTHER" id="PTHR33495:SF2">
    <property type="entry name" value="ANTI-SIGMA FACTOR ANTAGONIST TM_1081-RELATED"/>
    <property type="match status" value="1"/>
</dbReference>
<protein>
    <recommendedName>
        <fullName evidence="2">Anti-sigma factor antagonist</fullName>
    </recommendedName>
</protein>
<reference evidence="5" key="1">
    <citation type="journal article" date="2019" name="Int. J. Syst. Evol. Microbiol.">
        <title>The Global Catalogue of Microorganisms (GCM) 10K type strain sequencing project: providing services to taxonomists for standard genome sequencing and annotation.</title>
        <authorList>
            <consortium name="The Broad Institute Genomics Platform"/>
            <consortium name="The Broad Institute Genome Sequencing Center for Infectious Disease"/>
            <person name="Wu L."/>
            <person name="Ma J."/>
        </authorList>
    </citation>
    <scope>NUCLEOTIDE SEQUENCE [LARGE SCALE GENOMIC DNA]</scope>
    <source>
        <strain evidence="5">JCM 11574</strain>
    </source>
</reference>
<keyword evidence="5" id="KW-1185">Reference proteome</keyword>
<dbReference type="Proteomes" id="UP001500893">
    <property type="component" value="Unassembled WGS sequence"/>
</dbReference>
<comment type="caution">
    <text evidence="4">The sequence shown here is derived from an EMBL/GenBank/DDBJ whole genome shotgun (WGS) entry which is preliminary data.</text>
</comment>
<proteinExistence type="inferred from homology"/>
<evidence type="ECO:0000256" key="1">
    <source>
        <dbReference type="ARBA" id="ARBA00009013"/>
    </source>
</evidence>
<feature type="domain" description="STAS" evidence="3">
    <location>
        <begin position="14"/>
        <end position="115"/>
    </location>
</feature>
<accession>A0ABP6MQT8</accession>
<dbReference type="InterPro" id="IPR036513">
    <property type="entry name" value="STAS_dom_sf"/>
</dbReference>
<dbReference type="PANTHER" id="PTHR33495">
    <property type="entry name" value="ANTI-SIGMA FACTOR ANTAGONIST TM_1081-RELATED-RELATED"/>
    <property type="match status" value="1"/>
</dbReference>
<dbReference type="InterPro" id="IPR003658">
    <property type="entry name" value="Anti-sigma_ant"/>
</dbReference>
<evidence type="ECO:0000313" key="4">
    <source>
        <dbReference type="EMBL" id="GAA3117974.1"/>
    </source>
</evidence>
<organism evidence="4 5">
    <name type="scientific">Streptomyces rameus</name>
    <dbReference type="NCBI Taxonomy" id="68261"/>
    <lineage>
        <taxon>Bacteria</taxon>
        <taxon>Bacillati</taxon>
        <taxon>Actinomycetota</taxon>
        <taxon>Actinomycetes</taxon>
        <taxon>Kitasatosporales</taxon>
        <taxon>Streptomycetaceae</taxon>
        <taxon>Streptomyces</taxon>
    </lineage>
</organism>
<evidence type="ECO:0000256" key="2">
    <source>
        <dbReference type="RuleBase" id="RU003749"/>
    </source>
</evidence>
<dbReference type="CDD" id="cd07043">
    <property type="entry name" value="STAS_anti-anti-sigma_factors"/>
    <property type="match status" value="1"/>
</dbReference>
<dbReference type="Gene3D" id="3.30.750.24">
    <property type="entry name" value="STAS domain"/>
    <property type="match status" value="1"/>
</dbReference>
<evidence type="ECO:0000313" key="5">
    <source>
        <dbReference type="Proteomes" id="UP001500893"/>
    </source>
</evidence>
<dbReference type="EMBL" id="BAAAVM010000001">
    <property type="protein sequence ID" value="GAA3117974.1"/>
    <property type="molecule type" value="Genomic_DNA"/>
</dbReference>
<dbReference type="InterPro" id="IPR002645">
    <property type="entry name" value="STAS_dom"/>
</dbReference>
<dbReference type="NCBIfam" id="TIGR00377">
    <property type="entry name" value="ant_ant_sig"/>
    <property type="match status" value="1"/>
</dbReference>
<evidence type="ECO:0000259" key="3">
    <source>
        <dbReference type="PROSITE" id="PS50801"/>
    </source>
</evidence>
<dbReference type="PROSITE" id="PS50801">
    <property type="entry name" value="STAS"/>
    <property type="match status" value="1"/>
</dbReference>
<name>A0ABP6MQT8_9ACTN</name>
<dbReference type="Pfam" id="PF01740">
    <property type="entry name" value="STAS"/>
    <property type="match status" value="1"/>
</dbReference>
<gene>
    <name evidence="4" type="ORF">GCM10010521_02040</name>
</gene>
<dbReference type="SUPFAM" id="SSF52091">
    <property type="entry name" value="SpoIIaa-like"/>
    <property type="match status" value="1"/>
</dbReference>
<comment type="similarity">
    <text evidence="1 2">Belongs to the anti-sigma-factor antagonist family.</text>
</comment>